<dbReference type="InterPro" id="IPR001841">
    <property type="entry name" value="Znf_RING"/>
</dbReference>
<keyword evidence="1" id="KW-0479">Metal-binding</keyword>
<dbReference type="SUPFAM" id="SSF57850">
    <property type="entry name" value="RING/U-box"/>
    <property type="match status" value="1"/>
</dbReference>
<dbReference type="GO" id="GO:0061630">
    <property type="term" value="F:ubiquitin protein ligase activity"/>
    <property type="evidence" value="ECO:0007669"/>
    <property type="project" value="InterPro"/>
</dbReference>
<feature type="zinc finger region" description="RING-Gid-type" evidence="2">
    <location>
        <begin position="41"/>
        <end position="99"/>
    </location>
</feature>
<dbReference type="GO" id="GO:0008270">
    <property type="term" value="F:zinc ion binding"/>
    <property type="evidence" value="ECO:0007669"/>
    <property type="project" value="UniProtKB-KW"/>
</dbReference>
<dbReference type="EMBL" id="ONZP01000344">
    <property type="protein sequence ID" value="SPJ82070.1"/>
    <property type="molecule type" value="Genomic_DNA"/>
</dbReference>
<gene>
    <name evidence="5" type="ORF">FTOL_09475</name>
</gene>
<evidence type="ECO:0000259" key="3">
    <source>
        <dbReference type="PROSITE" id="PS50089"/>
    </source>
</evidence>
<dbReference type="AlphaFoldDB" id="A0AAE8SKY4"/>
<dbReference type="InterPro" id="IPR044063">
    <property type="entry name" value="ZF_RING_GID"/>
</dbReference>
<evidence type="ECO:0000313" key="5">
    <source>
        <dbReference type="EMBL" id="SPJ82070.1"/>
    </source>
</evidence>
<sequence>MSVSHTTNDQGASKYTETFWPPIRSALMSREVTFSDLELQCPICYTNMPIFSYPASDEKNDYGHGPIVYPCGHMFGRSCFVNNVTYNTNTGLDVSCPVCRGKFNYTKCKHPHYGFKMPRDMKGVEDFPTIVPQGGVVFELCHQCLIEATLKTAGEKLRADPGFPEDLRHCATVSITVNGQTYYSQDTKGELVDLEAPEGFKSYVAGLKAGLAFYEDSEILWMPGKRLQDMEIKCHNCPGLQSEEHE</sequence>
<keyword evidence="1" id="KW-0862">Zinc</keyword>
<comment type="caution">
    <text evidence="5">The sequence shown here is derived from an EMBL/GenBank/DDBJ whole genome shotgun (WGS) entry which is preliminary data.</text>
</comment>
<reference evidence="5" key="1">
    <citation type="submission" date="2018-03" db="EMBL/GenBank/DDBJ databases">
        <authorList>
            <person name="Guldener U."/>
        </authorList>
    </citation>
    <scope>NUCLEOTIDE SEQUENCE</scope>
</reference>
<evidence type="ECO:0000256" key="2">
    <source>
        <dbReference type="PROSITE-ProRule" id="PRU01215"/>
    </source>
</evidence>
<protein>
    <recommendedName>
        <fullName evidence="7">RING-type domain-containing protein</fullName>
    </recommendedName>
</protein>
<feature type="domain" description="RING-Gid-type" evidence="4">
    <location>
        <begin position="41"/>
        <end position="99"/>
    </location>
</feature>
<dbReference type="Proteomes" id="UP001187734">
    <property type="component" value="Unassembled WGS sequence"/>
</dbReference>
<dbReference type="PROSITE" id="PS51867">
    <property type="entry name" value="ZF_RING_GID"/>
    <property type="match status" value="1"/>
</dbReference>
<evidence type="ECO:0000259" key="4">
    <source>
        <dbReference type="PROSITE" id="PS51867"/>
    </source>
</evidence>
<feature type="domain" description="RING-type" evidence="3">
    <location>
        <begin position="41"/>
        <end position="100"/>
    </location>
</feature>
<proteinExistence type="predicted"/>
<name>A0AAE8SKY4_9HYPO</name>
<dbReference type="InterPro" id="IPR013083">
    <property type="entry name" value="Znf_RING/FYVE/PHD"/>
</dbReference>
<dbReference type="SMART" id="SM00184">
    <property type="entry name" value="RING"/>
    <property type="match status" value="1"/>
</dbReference>
<evidence type="ECO:0008006" key="7">
    <source>
        <dbReference type="Google" id="ProtNLM"/>
    </source>
</evidence>
<evidence type="ECO:0000313" key="6">
    <source>
        <dbReference type="Proteomes" id="UP001187734"/>
    </source>
</evidence>
<evidence type="ECO:0000256" key="1">
    <source>
        <dbReference type="PROSITE-ProRule" id="PRU00175"/>
    </source>
</evidence>
<dbReference type="Gene3D" id="3.30.40.10">
    <property type="entry name" value="Zinc/RING finger domain, C3HC4 (zinc finger)"/>
    <property type="match status" value="1"/>
</dbReference>
<organism evidence="5 6">
    <name type="scientific">Fusarium torulosum</name>
    <dbReference type="NCBI Taxonomy" id="33205"/>
    <lineage>
        <taxon>Eukaryota</taxon>
        <taxon>Fungi</taxon>
        <taxon>Dikarya</taxon>
        <taxon>Ascomycota</taxon>
        <taxon>Pezizomycotina</taxon>
        <taxon>Sordariomycetes</taxon>
        <taxon>Hypocreomycetidae</taxon>
        <taxon>Hypocreales</taxon>
        <taxon>Nectriaceae</taxon>
        <taxon>Fusarium</taxon>
    </lineage>
</organism>
<keyword evidence="1" id="KW-0863">Zinc-finger</keyword>
<accession>A0AAE8SKY4</accession>
<dbReference type="PROSITE" id="PS50089">
    <property type="entry name" value="ZF_RING_2"/>
    <property type="match status" value="1"/>
</dbReference>
<keyword evidence="6" id="KW-1185">Reference proteome</keyword>